<dbReference type="PANTHER" id="PTHR45663:SF11">
    <property type="entry name" value="GEO12009P1"/>
    <property type="match status" value="1"/>
</dbReference>
<dbReference type="InterPro" id="IPR036249">
    <property type="entry name" value="Thioredoxin-like_sf"/>
</dbReference>
<dbReference type="SUPFAM" id="SSF52833">
    <property type="entry name" value="Thioredoxin-like"/>
    <property type="match status" value="1"/>
</dbReference>
<feature type="domain" description="Thioredoxin" evidence="1">
    <location>
        <begin position="27"/>
        <end position="150"/>
    </location>
</feature>
<dbReference type="Gene3D" id="3.40.30.10">
    <property type="entry name" value="Glutaredoxin"/>
    <property type="match status" value="1"/>
</dbReference>
<dbReference type="InterPro" id="IPR013766">
    <property type="entry name" value="Thioredoxin_domain"/>
</dbReference>
<evidence type="ECO:0000259" key="1">
    <source>
        <dbReference type="PROSITE" id="PS51352"/>
    </source>
</evidence>
<accession>A0A9W8GAY7</accession>
<dbReference type="CDD" id="cd02947">
    <property type="entry name" value="TRX_family"/>
    <property type="match status" value="1"/>
</dbReference>
<dbReference type="PROSITE" id="PS51352">
    <property type="entry name" value="THIOREDOXIN_2"/>
    <property type="match status" value="1"/>
</dbReference>
<dbReference type="AlphaFoldDB" id="A0A9W8GAY7"/>
<evidence type="ECO:0000313" key="3">
    <source>
        <dbReference type="Proteomes" id="UP001151518"/>
    </source>
</evidence>
<dbReference type="GO" id="GO:0015035">
    <property type="term" value="F:protein-disulfide reductase activity"/>
    <property type="evidence" value="ECO:0007669"/>
    <property type="project" value="TreeGrafter"/>
</dbReference>
<dbReference type="PRINTS" id="PR00421">
    <property type="entry name" value="THIOREDOXIN"/>
</dbReference>
<dbReference type="GO" id="GO:0005737">
    <property type="term" value="C:cytoplasm"/>
    <property type="evidence" value="ECO:0007669"/>
    <property type="project" value="TreeGrafter"/>
</dbReference>
<comment type="caution">
    <text evidence="2">The sequence shown here is derived from an EMBL/GenBank/DDBJ whole genome shotgun (WGS) entry which is preliminary data.</text>
</comment>
<dbReference type="EMBL" id="JANBTW010000017">
    <property type="protein sequence ID" value="KAJ2678826.1"/>
    <property type="molecule type" value="Genomic_DNA"/>
</dbReference>
<dbReference type="Proteomes" id="UP001151518">
    <property type="component" value="Unassembled WGS sequence"/>
</dbReference>
<proteinExistence type="predicted"/>
<gene>
    <name evidence="2" type="ORF">GGI25_002018</name>
</gene>
<evidence type="ECO:0000313" key="2">
    <source>
        <dbReference type="EMBL" id="KAJ2678826.1"/>
    </source>
</evidence>
<dbReference type="Pfam" id="PF00085">
    <property type="entry name" value="Thioredoxin"/>
    <property type="match status" value="1"/>
</dbReference>
<dbReference type="OrthoDB" id="2121326at2759"/>
<protein>
    <recommendedName>
        <fullName evidence="1">Thioredoxin domain-containing protein</fullName>
    </recommendedName>
</protein>
<sequence>MLARATRLPIPQRAFLASTRPHQLLLQQSRTFASTFTRFSNSKDNKVKAASFDSFNEEVIASSVPVIVDFHANWCMPCKLLRPILEKVVAKTKDIRMVTVDVDEEYKLAKQFKITSLPTVVAFHKGKPIHSFIGAQHPPGVERFVEEVIKRATNQDDD</sequence>
<dbReference type="PANTHER" id="PTHR45663">
    <property type="entry name" value="GEO12009P1"/>
    <property type="match status" value="1"/>
</dbReference>
<reference evidence="2" key="1">
    <citation type="submission" date="2022-07" db="EMBL/GenBank/DDBJ databases">
        <title>Phylogenomic reconstructions and comparative analyses of Kickxellomycotina fungi.</title>
        <authorList>
            <person name="Reynolds N.K."/>
            <person name="Stajich J.E."/>
            <person name="Barry K."/>
            <person name="Grigoriev I.V."/>
            <person name="Crous P."/>
            <person name="Smith M.E."/>
        </authorList>
    </citation>
    <scope>NUCLEOTIDE SEQUENCE</scope>
    <source>
        <strain evidence="2">NRRL 3115</strain>
    </source>
</reference>
<organism evidence="2 3">
    <name type="scientific">Coemansia spiralis</name>
    <dbReference type="NCBI Taxonomy" id="417178"/>
    <lineage>
        <taxon>Eukaryota</taxon>
        <taxon>Fungi</taxon>
        <taxon>Fungi incertae sedis</taxon>
        <taxon>Zoopagomycota</taxon>
        <taxon>Kickxellomycotina</taxon>
        <taxon>Kickxellomycetes</taxon>
        <taxon>Kickxellales</taxon>
        <taxon>Kickxellaceae</taxon>
        <taxon>Coemansia</taxon>
    </lineage>
</organism>
<name>A0A9W8GAY7_9FUNG</name>